<dbReference type="CDD" id="cd00156">
    <property type="entry name" value="REC"/>
    <property type="match status" value="1"/>
</dbReference>
<dbReference type="GO" id="GO:0000160">
    <property type="term" value="P:phosphorelay signal transduction system"/>
    <property type="evidence" value="ECO:0007669"/>
    <property type="project" value="InterPro"/>
</dbReference>
<dbReference type="RefSeq" id="WP_107991812.1">
    <property type="nucleotide sequence ID" value="NZ_QAYG01000012.1"/>
</dbReference>
<keyword evidence="1 4" id="KW-0597">Phosphoprotein</keyword>
<gene>
    <name evidence="6" type="ORF">C8N35_112112</name>
</gene>
<dbReference type="InterPro" id="IPR001789">
    <property type="entry name" value="Sig_transdc_resp-reg_receiver"/>
</dbReference>
<comment type="caution">
    <text evidence="6">The sequence shown here is derived from an EMBL/GenBank/DDBJ whole genome shotgun (WGS) entry which is preliminary data.</text>
</comment>
<dbReference type="SMART" id="SM00448">
    <property type="entry name" value="REC"/>
    <property type="match status" value="1"/>
</dbReference>
<keyword evidence="7" id="KW-1185">Reference proteome</keyword>
<name>A0A2T5UW97_9HYPH</name>
<evidence type="ECO:0000256" key="2">
    <source>
        <dbReference type="ARBA" id="ARBA00023015"/>
    </source>
</evidence>
<evidence type="ECO:0000256" key="3">
    <source>
        <dbReference type="ARBA" id="ARBA00023163"/>
    </source>
</evidence>
<evidence type="ECO:0000313" key="6">
    <source>
        <dbReference type="EMBL" id="PTW55787.1"/>
    </source>
</evidence>
<sequence length="220" mass="24342">MQHPHALGPSVLIIAEGPSFCMLLEQMLHDIGVAATTTIDEAEAAQSWLRANAVDAVLIDSDLPKASALAFANRIRCDTAQFNRYLPLVLMSAKGDAVLMHQAVKAGFDSSIPKPVRRRQLFGELKRLLERPRVYIRSPSGYCGPDRRRRVMSDYAGEDRRREGSFQLFTENGPVSRDALEALHRNAPEGANMDVLLVRGAQVIDSYRLDSSANLRRANG</sequence>
<evidence type="ECO:0000256" key="1">
    <source>
        <dbReference type="ARBA" id="ARBA00022553"/>
    </source>
</evidence>
<dbReference type="AlphaFoldDB" id="A0A2T5UW97"/>
<dbReference type="Proteomes" id="UP000244081">
    <property type="component" value="Unassembled WGS sequence"/>
</dbReference>
<protein>
    <submittedName>
        <fullName evidence="6">CheY-like chemotaxis protein</fullName>
    </submittedName>
</protein>
<dbReference type="PANTHER" id="PTHR44591">
    <property type="entry name" value="STRESS RESPONSE REGULATOR PROTEIN 1"/>
    <property type="match status" value="1"/>
</dbReference>
<dbReference type="SUPFAM" id="SSF52172">
    <property type="entry name" value="CheY-like"/>
    <property type="match status" value="1"/>
</dbReference>
<dbReference type="OrthoDB" id="8449384at2"/>
<dbReference type="Gene3D" id="3.40.50.2300">
    <property type="match status" value="1"/>
</dbReference>
<dbReference type="Pfam" id="PF00072">
    <property type="entry name" value="Response_reg"/>
    <property type="match status" value="1"/>
</dbReference>
<dbReference type="EMBL" id="QAYG01000012">
    <property type="protein sequence ID" value="PTW55787.1"/>
    <property type="molecule type" value="Genomic_DNA"/>
</dbReference>
<dbReference type="InterPro" id="IPR050595">
    <property type="entry name" value="Bact_response_regulator"/>
</dbReference>
<keyword evidence="2" id="KW-0805">Transcription regulation</keyword>
<feature type="modified residue" description="4-aspartylphosphate" evidence="4">
    <location>
        <position position="60"/>
    </location>
</feature>
<evidence type="ECO:0000256" key="4">
    <source>
        <dbReference type="PROSITE-ProRule" id="PRU00169"/>
    </source>
</evidence>
<organism evidence="6 7">
    <name type="scientific">Breoghania corrubedonensis</name>
    <dbReference type="NCBI Taxonomy" id="665038"/>
    <lineage>
        <taxon>Bacteria</taxon>
        <taxon>Pseudomonadati</taxon>
        <taxon>Pseudomonadota</taxon>
        <taxon>Alphaproteobacteria</taxon>
        <taxon>Hyphomicrobiales</taxon>
        <taxon>Stappiaceae</taxon>
        <taxon>Breoghania</taxon>
    </lineage>
</organism>
<evidence type="ECO:0000313" key="7">
    <source>
        <dbReference type="Proteomes" id="UP000244081"/>
    </source>
</evidence>
<feature type="domain" description="Response regulatory" evidence="5">
    <location>
        <begin position="10"/>
        <end position="129"/>
    </location>
</feature>
<accession>A0A2T5UW97</accession>
<dbReference type="PANTHER" id="PTHR44591:SF3">
    <property type="entry name" value="RESPONSE REGULATORY DOMAIN-CONTAINING PROTEIN"/>
    <property type="match status" value="1"/>
</dbReference>
<proteinExistence type="predicted"/>
<dbReference type="PROSITE" id="PS50110">
    <property type="entry name" value="RESPONSE_REGULATORY"/>
    <property type="match status" value="1"/>
</dbReference>
<evidence type="ECO:0000259" key="5">
    <source>
        <dbReference type="PROSITE" id="PS50110"/>
    </source>
</evidence>
<reference evidence="6 7" key="1">
    <citation type="submission" date="2018-04" db="EMBL/GenBank/DDBJ databases">
        <title>Genomic Encyclopedia of Archaeal and Bacterial Type Strains, Phase II (KMG-II): from individual species to whole genera.</title>
        <authorList>
            <person name="Goeker M."/>
        </authorList>
    </citation>
    <scope>NUCLEOTIDE SEQUENCE [LARGE SCALE GENOMIC DNA]</scope>
    <source>
        <strain evidence="6 7">DSM 23382</strain>
    </source>
</reference>
<keyword evidence="3" id="KW-0804">Transcription</keyword>
<dbReference type="InterPro" id="IPR011006">
    <property type="entry name" value="CheY-like_superfamily"/>
</dbReference>